<dbReference type="PANTHER" id="PTHR11693:SF22">
    <property type="entry name" value="ATP SYNTHASE SUBUNIT GAMMA, MITOCHONDRIAL"/>
    <property type="match status" value="1"/>
</dbReference>
<evidence type="ECO:0000256" key="8">
    <source>
        <dbReference type="ARBA" id="ARBA00023196"/>
    </source>
</evidence>
<evidence type="ECO:0000313" key="12">
    <source>
        <dbReference type="Proteomes" id="UP000177912"/>
    </source>
</evidence>
<comment type="function">
    <text evidence="1 10">Produces ATP from ADP in the presence of a proton gradient across the membrane. The gamma chain is believed to be important in regulating ATPase activity and the flow of protons through the CF(0) complex.</text>
</comment>
<dbReference type="HAMAP" id="MF_00815">
    <property type="entry name" value="ATP_synth_gamma_bact"/>
    <property type="match status" value="1"/>
</dbReference>
<evidence type="ECO:0000256" key="2">
    <source>
        <dbReference type="ARBA" id="ARBA00004170"/>
    </source>
</evidence>
<comment type="similarity">
    <text evidence="3 10">Belongs to the ATPase gamma chain family.</text>
</comment>
<dbReference type="GO" id="GO:0005524">
    <property type="term" value="F:ATP binding"/>
    <property type="evidence" value="ECO:0007669"/>
    <property type="project" value="UniProtKB-UniRule"/>
</dbReference>
<dbReference type="PRINTS" id="PR00126">
    <property type="entry name" value="ATPASEGAMMA"/>
</dbReference>
<dbReference type="AlphaFoldDB" id="A0A1F5NT28"/>
<protein>
    <recommendedName>
        <fullName evidence="10">ATP synthase gamma chain</fullName>
    </recommendedName>
    <alternativeName>
        <fullName evidence="10">ATP synthase F1 sector gamma subunit</fullName>
    </alternativeName>
    <alternativeName>
        <fullName evidence="10">F-ATPase gamma subunit</fullName>
    </alternativeName>
</protein>
<dbReference type="Proteomes" id="UP000177912">
    <property type="component" value="Unassembled WGS sequence"/>
</dbReference>
<accession>A0A1F5NT28</accession>
<evidence type="ECO:0000313" key="11">
    <source>
        <dbReference type="EMBL" id="OGE80500.1"/>
    </source>
</evidence>
<evidence type="ECO:0000256" key="9">
    <source>
        <dbReference type="ARBA" id="ARBA00023310"/>
    </source>
</evidence>
<keyword evidence="8 10" id="KW-0139">CF(1)</keyword>
<reference evidence="11 12" key="1">
    <citation type="journal article" date="2016" name="Nat. Commun.">
        <title>Thousands of microbial genomes shed light on interconnected biogeochemical processes in an aquifer system.</title>
        <authorList>
            <person name="Anantharaman K."/>
            <person name="Brown C.T."/>
            <person name="Hug L.A."/>
            <person name="Sharon I."/>
            <person name="Castelle C.J."/>
            <person name="Probst A.J."/>
            <person name="Thomas B.C."/>
            <person name="Singh A."/>
            <person name="Wilkins M.J."/>
            <person name="Karaoz U."/>
            <person name="Brodie E.L."/>
            <person name="Williams K.H."/>
            <person name="Hubbard S.S."/>
            <person name="Banfield J.F."/>
        </authorList>
    </citation>
    <scope>NUCLEOTIDE SEQUENCE [LARGE SCALE GENOMIC DNA]</scope>
</reference>
<dbReference type="PANTHER" id="PTHR11693">
    <property type="entry name" value="ATP SYNTHASE GAMMA CHAIN"/>
    <property type="match status" value="1"/>
</dbReference>
<dbReference type="NCBIfam" id="TIGR01146">
    <property type="entry name" value="ATPsyn_F1gamma"/>
    <property type="match status" value="1"/>
</dbReference>
<keyword evidence="7 10" id="KW-0472">Membrane</keyword>
<dbReference type="GO" id="GO:0045259">
    <property type="term" value="C:proton-transporting ATP synthase complex"/>
    <property type="evidence" value="ECO:0007669"/>
    <property type="project" value="UniProtKB-KW"/>
</dbReference>
<dbReference type="GO" id="GO:0005886">
    <property type="term" value="C:plasma membrane"/>
    <property type="evidence" value="ECO:0007669"/>
    <property type="project" value="UniProtKB-SubCell"/>
</dbReference>
<keyword evidence="10" id="KW-1003">Cell membrane</keyword>
<keyword evidence="9 10" id="KW-0066">ATP synthesis</keyword>
<evidence type="ECO:0000256" key="7">
    <source>
        <dbReference type="ARBA" id="ARBA00023136"/>
    </source>
</evidence>
<evidence type="ECO:0000256" key="3">
    <source>
        <dbReference type="ARBA" id="ARBA00007681"/>
    </source>
</evidence>
<evidence type="ECO:0000256" key="10">
    <source>
        <dbReference type="HAMAP-Rule" id="MF_00815"/>
    </source>
</evidence>
<dbReference type="InterPro" id="IPR000131">
    <property type="entry name" value="ATP_synth_F1_gsu"/>
</dbReference>
<evidence type="ECO:0000256" key="4">
    <source>
        <dbReference type="ARBA" id="ARBA00022448"/>
    </source>
</evidence>
<dbReference type="Pfam" id="PF00231">
    <property type="entry name" value="ATP-synt"/>
    <property type="match status" value="1"/>
</dbReference>
<dbReference type="SUPFAM" id="SSF52943">
    <property type="entry name" value="ATP synthase (F1-ATPase), gamma subunit"/>
    <property type="match status" value="1"/>
</dbReference>
<name>A0A1F5NT28_9BACT</name>
<gene>
    <name evidence="10" type="primary">atpG</name>
    <name evidence="11" type="ORF">A2826_00340</name>
</gene>
<dbReference type="GO" id="GO:0046933">
    <property type="term" value="F:proton-transporting ATP synthase activity, rotational mechanism"/>
    <property type="evidence" value="ECO:0007669"/>
    <property type="project" value="UniProtKB-UniRule"/>
</dbReference>
<evidence type="ECO:0000256" key="1">
    <source>
        <dbReference type="ARBA" id="ARBA00003456"/>
    </source>
</evidence>
<dbReference type="Gene3D" id="3.40.1380.10">
    <property type="match status" value="1"/>
</dbReference>
<dbReference type="Gene3D" id="1.10.287.80">
    <property type="entry name" value="ATP synthase, gamma subunit, helix hairpin domain"/>
    <property type="match status" value="2"/>
</dbReference>
<organism evidence="11 12">
    <name type="scientific">Candidatus Doudnabacteria bacterium RIFCSPHIGHO2_01_FULL_43_23</name>
    <dbReference type="NCBI Taxonomy" id="1817822"/>
    <lineage>
        <taxon>Bacteria</taxon>
        <taxon>Candidatus Doudnaibacteriota</taxon>
    </lineage>
</organism>
<dbReference type="CDD" id="cd12151">
    <property type="entry name" value="F1-ATPase_gamma"/>
    <property type="match status" value="1"/>
</dbReference>
<dbReference type="STRING" id="1817822.A2826_00340"/>
<keyword evidence="4 10" id="KW-0813">Transport</keyword>
<sequence length="312" mass="34718">MPNTLGIRRRIRSVKNTRQITKAMELVAATKMRRTQTQAVRARIYAQLAWELINNLSGKIDRKIQPLLRLTLPVKKQLIILLTSNRGLAGSFNSQIIGKILDYITVGKDENSQLQTDLIVVGKKGADAMFKARQNIVADFKKADVNLEVSEIFPIATLIIDKYSTGQYDKVILGYSDFVSTLVQKPRIKVILPFPELSLAANIAEHDDLGQVGNVSEQPIQVPGFSHFDYIFEPTPDTVLKRLLPRLIEVQIYQAMLESNASEHSARMVAMKSASDAAADLIEDLTLEYNQLRQAGITAEIAEISAGRMAVT</sequence>
<dbReference type="EMBL" id="MFEI01000030">
    <property type="protein sequence ID" value="OGE80500.1"/>
    <property type="molecule type" value="Genomic_DNA"/>
</dbReference>
<keyword evidence="5 10" id="KW-0375">Hydrogen ion transport</keyword>
<comment type="caution">
    <text evidence="11">The sequence shown here is derived from an EMBL/GenBank/DDBJ whole genome shotgun (WGS) entry which is preliminary data.</text>
</comment>
<evidence type="ECO:0000256" key="6">
    <source>
        <dbReference type="ARBA" id="ARBA00023065"/>
    </source>
</evidence>
<comment type="subcellular location">
    <subcellularLocation>
        <location evidence="10">Cell membrane</location>
        <topology evidence="10">Peripheral membrane protein</topology>
    </subcellularLocation>
    <subcellularLocation>
        <location evidence="2">Membrane</location>
        <topology evidence="2">Peripheral membrane protein</topology>
    </subcellularLocation>
</comment>
<comment type="subunit">
    <text evidence="10">F-type ATPases have 2 components, CF(1) - the catalytic core - and CF(0) - the membrane proton channel. CF(1) has five subunits: alpha(3), beta(3), gamma(1), delta(1), epsilon(1). CF(0) has three main subunits: a, b and c.</text>
</comment>
<proteinExistence type="inferred from homology"/>
<dbReference type="InterPro" id="IPR035968">
    <property type="entry name" value="ATP_synth_F1_ATPase_gsu"/>
</dbReference>
<keyword evidence="6 10" id="KW-0406">Ion transport</keyword>
<dbReference type="GO" id="GO:0042777">
    <property type="term" value="P:proton motive force-driven plasma membrane ATP synthesis"/>
    <property type="evidence" value="ECO:0007669"/>
    <property type="project" value="UniProtKB-UniRule"/>
</dbReference>
<evidence type="ECO:0000256" key="5">
    <source>
        <dbReference type="ARBA" id="ARBA00022781"/>
    </source>
</evidence>